<dbReference type="InterPro" id="IPR024744">
    <property type="entry name" value="CSS-motif_dom"/>
</dbReference>
<feature type="domain" description="EAL" evidence="11">
    <location>
        <begin position="262"/>
        <end position="518"/>
    </location>
</feature>
<evidence type="ECO:0000256" key="6">
    <source>
        <dbReference type="ARBA" id="ARBA00022801"/>
    </source>
</evidence>
<evidence type="ECO:0000259" key="11">
    <source>
        <dbReference type="PROSITE" id="PS50883"/>
    </source>
</evidence>
<gene>
    <name evidence="12" type="ORF">ACGRQ9_16200</name>
</gene>
<dbReference type="SMART" id="SM00052">
    <property type="entry name" value="EAL"/>
    <property type="match status" value="1"/>
</dbReference>
<evidence type="ECO:0000256" key="9">
    <source>
        <dbReference type="ARBA" id="ARBA00034290"/>
    </source>
</evidence>
<dbReference type="Proteomes" id="UP001607151">
    <property type="component" value="Unassembled WGS sequence"/>
</dbReference>
<feature type="transmembrane region" description="Helical" evidence="10">
    <location>
        <begin position="24"/>
        <end position="47"/>
    </location>
</feature>
<keyword evidence="8 10" id="KW-0472">Membrane</keyword>
<evidence type="ECO:0000313" key="13">
    <source>
        <dbReference type="Proteomes" id="UP001607151"/>
    </source>
</evidence>
<comment type="caution">
    <text evidence="12">The sequence shown here is derived from an EMBL/GenBank/DDBJ whole genome shotgun (WGS) entry which is preliminary data.</text>
</comment>
<evidence type="ECO:0000256" key="2">
    <source>
        <dbReference type="ARBA" id="ARBA00012282"/>
    </source>
</evidence>
<evidence type="ECO:0000256" key="4">
    <source>
        <dbReference type="ARBA" id="ARBA00022636"/>
    </source>
</evidence>
<dbReference type="Gene3D" id="3.20.20.450">
    <property type="entry name" value="EAL domain"/>
    <property type="match status" value="1"/>
</dbReference>
<dbReference type="PANTHER" id="PTHR33121:SF80">
    <property type="entry name" value="CYCLIC DI-GMP PHOSPHODIESTERASE PDEL"/>
    <property type="match status" value="1"/>
</dbReference>
<evidence type="ECO:0000256" key="5">
    <source>
        <dbReference type="ARBA" id="ARBA00022692"/>
    </source>
</evidence>
<protein>
    <recommendedName>
        <fullName evidence="2">cyclic-guanylate-specific phosphodiesterase</fullName>
        <ecNumber evidence="2">3.1.4.52</ecNumber>
    </recommendedName>
</protein>
<sequence>MPLPIFLYVAMNNKIKNILRYRQWFFATVATVGIFIFGTGIIVVQSIQSYDSTILKRLNAVMLIIEGKLHDTDEIIQRAKPFIDSSCATTQQKLVDIIIEYAEFQTLNIVKNNVVTCSTNPRIEQVAYVPLGKPNNKLSIVESSILTPGEVIGAIKEVNNGNGVLITINGKVFYSILKNLGDSDDYQIQSSTILFDKNGVIHNNPPKSNLIVTSEKYHFSVTSNASPSDYINNIITNYTIIILFIAIISLIIGRYVLLNAQKNSSLLIMKESLADNEFTPYAQPVMDSNGELSGLEILIRWNNKHLGLVYPDVFIPLAEASGLIIPMTTQLMENTFHQLASVEDKIPSGFHIGFNISAQHFAQVNQSSLITSCEKYINSSLNAKAHVVLELTERQPIDNYGEVRSVFDTLHKMGIKMAIDDFGTGHSTLSYIKNLNFDFIKIDKSFIDLIGSDAIAAPLVDNIIDLAKRLNLAIVAEGVETQEQLDYLKTHDVDYIQGYFYGKPIPLQEFIEHYLNKNT</sequence>
<dbReference type="InterPro" id="IPR050706">
    <property type="entry name" value="Cyclic-di-GMP_PDE-like"/>
</dbReference>
<dbReference type="SUPFAM" id="SSF141868">
    <property type="entry name" value="EAL domain-like"/>
    <property type="match status" value="1"/>
</dbReference>
<evidence type="ECO:0000256" key="1">
    <source>
        <dbReference type="ARBA" id="ARBA00004651"/>
    </source>
</evidence>
<dbReference type="RefSeq" id="WP_394608556.1">
    <property type="nucleotide sequence ID" value="NZ_JBIHSN010000003.1"/>
</dbReference>
<keyword evidence="3" id="KW-1003">Cell membrane</keyword>
<dbReference type="PROSITE" id="PS50883">
    <property type="entry name" value="EAL"/>
    <property type="match status" value="1"/>
</dbReference>
<reference evidence="12 13" key="1">
    <citation type="submission" date="2024-10" db="EMBL/GenBank/DDBJ databases">
        <authorList>
            <person name="Yibar A."/>
            <person name="Saticioglu I.B."/>
            <person name="Duman M."/>
            <person name="Ajmi N."/>
            <person name="Gurler F."/>
            <person name="Ay H."/>
            <person name="Onuk E."/>
            <person name="Guler S."/>
            <person name="Romalde J.L."/>
        </authorList>
    </citation>
    <scope>NUCLEOTIDE SEQUENCE [LARGE SCALE GENOMIC DNA]</scope>
    <source>
        <strain evidence="12 13">14-MA-B</strain>
    </source>
</reference>
<feature type="transmembrane region" description="Helical" evidence="10">
    <location>
        <begin position="238"/>
        <end position="257"/>
    </location>
</feature>
<organism evidence="12 13">
    <name type="scientific">Vibrio rumoiensis</name>
    <dbReference type="NCBI Taxonomy" id="76258"/>
    <lineage>
        <taxon>Bacteria</taxon>
        <taxon>Pseudomonadati</taxon>
        <taxon>Pseudomonadota</taxon>
        <taxon>Gammaproteobacteria</taxon>
        <taxon>Vibrionales</taxon>
        <taxon>Vibrionaceae</taxon>
        <taxon>Vibrio</taxon>
    </lineage>
</organism>
<dbReference type="Pfam" id="PF00563">
    <property type="entry name" value="EAL"/>
    <property type="match status" value="1"/>
</dbReference>
<keyword evidence="7 10" id="KW-1133">Transmembrane helix</keyword>
<dbReference type="EC" id="3.1.4.52" evidence="2"/>
<keyword evidence="4" id="KW-0973">c-di-GMP</keyword>
<keyword evidence="5 10" id="KW-0812">Transmembrane</keyword>
<evidence type="ECO:0000256" key="7">
    <source>
        <dbReference type="ARBA" id="ARBA00022989"/>
    </source>
</evidence>
<name>A0ABW7J129_9VIBR</name>
<dbReference type="Pfam" id="PF12792">
    <property type="entry name" value="CSS-motif"/>
    <property type="match status" value="1"/>
</dbReference>
<dbReference type="InterPro" id="IPR001633">
    <property type="entry name" value="EAL_dom"/>
</dbReference>
<evidence type="ECO:0000313" key="12">
    <source>
        <dbReference type="EMBL" id="MFH0266985.1"/>
    </source>
</evidence>
<accession>A0ABW7J129</accession>
<evidence type="ECO:0000256" key="10">
    <source>
        <dbReference type="SAM" id="Phobius"/>
    </source>
</evidence>
<comment type="catalytic activity">
    <reaction evidence="9">
        <text>3',3'-c-di-GMP + H2O = 5'-phosphoguanylyl(3'-&gt;5')guanosine + H(+)</text>
        <dbReference type="Rhea" id="RHEA:24902"/>
        <dbReference type="ChEBI" id="CHEBI:15377"/>
        <dbReference type="ChEBI" id="CHEBI:15378"/>
        <dbReference type="ChEBI" id="CHEBI:58754"/>
        <dbReference type="ChEBI" id="CHEBI:58805"/>
        <dbReference type="EC" id="3.1.4.52"/>
    </reaction>
</comment>
<proteinExistence type="predicted"/>
<evidence type="ECO:0000256" key="3">
    <source>
        <dbReference type="ARBA" id="ARBA00022475"/>
    </source>
</evidence>
<keyword evidence="6" id="KW-0378">Hydrolase</keyword>
<dbReference type="InterPro" id="IPR035919">
    <property type="entry name" value="EAL_sf"/>
</dbReference>
<dbReference type="PANTHER" id="PTHR33121">
    <property type="entry name" value="CYCLIC DI-GMP PHOSPHODIESTERASE PDEF"/>
    <property type="match status" value="1"/>
</dbReference>
<dbReference type="EMBL" id="JBIHSN010000003">
    <property type="protein sequence ID" value="MFH0266985.1"/>
    <property type="molecule type" value="Genomic_DNA"/>
</dbReference>
<dbReference type="CDD" id="cd01948">
    <property type="entry name" value="EAL"/>
    <property type="match status" value="1"/>
</dbReference>
<keyword evidence="13" id="KW-1185">Reference proteome</keyword>
<evidence type="ECO:0000256" key="8">
    <source>
        <dbReference type="ARBA" id="ARBA00023136"/>
    </source>
</evidence>
<comment type="subcellular location">
    <subcellularLocation>
        <location evidence="1">Cell membrane</location>
        <topology evidence="1">Multi-pass membrane protein</topology>
    </subcellularLocation>
</comment>